<dbReference type="Pfam" id="PF13751">
    <property type="entry name" value="DDE_Tnp_1_6"/>
    <property type="match status" value="1"/>
</dbReference>
<feature type="domain" description="Transposase DDE" evidence="3">
    <location>
        <begin position="403"/>
        <end position="523"/>
    </location>
</feature>
<evidence type="ECO:0000256" key="1">
    <source>
        <dbReference type="SAM" id="MobiDB-lite"/>
    </source>
</evidence>
<evidence type="ECO:0000313" key="5">
    <source>
        <dbReference type="Proteomes" id="UP000281594"/>
    </source>
</evidence>
<feature type="domain" description="Transposase InsH N-terminal" evidence="2">
    <location>
        <begin position="41"/>
        <end position="113"/>
    </location>
</feature>
<feature type="region of interest" description="Disordered" evidence="1">
    <location>
        <begin position="532"/>
        <end position="564"/>
    </location>
</feature>
<dbReference type="InterPro" id="IPR025668">
    <property type="entry name" value="Tnp_DDE_dom"/>
</dbReference>
<protein>
    <submittedName>
        <fullName evidence="4">Transposase IS4</fullName>
    </submittedName>
</protein>
<dbReference type="PANTHER" id="PTHR35604:SF2">
    <property type="entry name" value="TRANSPOSASE INSH FOR INSERTION SEQUENCE ELEMENT IS5A-RELATED"/>
    <property type="match status" value="1"/>
</dbReference>
<evidence type="ECO:0000313" key="4">
    <source>
        <dbReference type="EMBL" id="RLV77556.1"/>
    </source>
</evidence>
<sequence>MSMRSLPAPAVPESTARVARAAFPRGCLAMRIRDEFGPVFESEQFVAAFAHRGGPSVSPGMLALVSVMQYAERLTDRQAADAVRGRIDWQYALGLQLADPGFDFSVLSEFRDRLIAHGLEQQILDAILAQCNKRGLLRAGGRARTDSTHVIACIRDLNRLEFVTETMRCALEALAVAAPAWLAGTDAVNADWLARYQQRADSYRLPKGEPERTAFAENVGGDGYELLHTLDDPTAPAHLRDLEAVVLLRTVWAQEYQRDARGVRWRGHKQRPPGAARIVSPHDVDARCGVKRGSAWDGYKTHLTESCDDGLPHLITCTATTPATTDDHRLTAAVHQSLTERGLKPAEHYVDSGYTSAKIILEARARGVEVIGPVRQAGGRPALLGSGYAATDFRIDWRARQVTCPQGRISTRWTDTTIGGETRVHIDFSGAGCTSCPAKDACTTAAYRVLTLLPREEHELLRQRRAEQQTDQWKKQYHTRAGVEGSISQAVRRTGTRRTRYRGLAKTSLAQVLTAAALNLYRLDTWWTGTPWAPHESPTTNSLSSATRPDRQNPDHIRQQSPTAITVTRITPSCLAVIVRVINSVSSRTTK</sequence>
<dbReference type="EMBL" id="QYCY01000001">
    <property type="protein sequence ID" value="RLV77556.1"/>
    <property type="molecule type" value="Genomic_DNA"/>
</dbReference>
<evidence type="ECO:0000259" key="2">
    <source>
        <dbReference type="Pfam" id="PF05598"/>
    </source>
</evidence>
<dbReference type="PANTHER" id="PTHR35604">
    <property type="entry name" value="TRANSPOSASE INSH FOR INSERTION SEQUENCE ELEMENT IS5A-RELATED"/>
    <property type="match status" value="1"/>
</dbReference>
<reference evidence="4 5" key="1">
    <citation type="journal article" date="2018" name="J. Biol. Chem.">
        <title>Discovery of the actinoplanic acid pathway in Streptomyces rapamycinicus reveals a genetically conserved synergism with rapamycin.</title>
        <authorList>
            <person name="Mrak P."/>
            <person name="Krastel P."/>
            <person name="Pivk Lukancic P."/>
            <person name="Tao J."/>
            <person name="Pistorius D."/>
            <person name="Moore C.M."/>
        </authorList>
    </citation>
    <scope>NUCLEOTIDE SEQUENCE [LARGE SCALE GENOMIC DNA]</scope>
    <source>
        <strain evidence="4 5">NRRL 5491</strain>
    </source>
</reference>
<dbReference type="Proteomes" id="UP000281594">
    <property type="component" value="Unassembled WGS sequence"/>
</dbReference>
<dbReference type="NCBIfam" id="NF033551">
    <property type="entry name" value="transpos_IS1182"/>
    <property type="match status" value="1"/>
</dbReference>
<dbReference type="STRING" id="1343740.M271_39315"/>
<feature type="compositionally biased region" description="Polar residues" evidence="1">
    <location>
        <begin position="537"/>
        <end position="547"/>
    </location>
</feature>
<dbReference type="InterPro" id="IPR008490">
    <property type="entry name" value="Transposase_InsH_N"/>
</dbReference>
<accession>A0A3L8RCV8</accession>
<evidence type="ECO:0000259" key="3">
    <source>
        <dbReference type="Pfam" id="PF13751"/>
    </source>
</evidence>
<comment type="caution">
    <text evidence="4">The sequence shown here is derived from an EMBL/GenBank/DDBJ whole genome shotgun (WGS) entry which is preliminary data.</text>
</comment>
<dbReference type="AlphaFoldDB" id="A0A3L8RCV8"/>
<proteinExistence type="predicted"/>
<gene>
    <name evidence="4" type="ORF">D3C57_104265</name>
</gene>
<dbReference type="Pfam" id="PF05598">
    <property type="entry name" value="DUF772"/>
    <property type="match status" value="1"/>
</dbReference>
<dbReference type="InterPro" id="IPR047629">
    <property type="entry name" value="IS1182_transpos"/>
</dbReference>
<feature type="compositionally biased region" description="Basic and acidic residues" evidence="1">
    <location>
        <begin position="548"/>
        <end position="558"/>
    </location>
</feature>
<organism evidence="4 5">
    <name type="scientific">Streptomyces rapamycinicus (strain ATCC 29253 / DSM 41530 / NRRL 5491 / AYB-994)</name>
    <name type="common">Streptomyces hygroscopicus (strain ATCC 29253)</name>
    <dbReference type="NCBI Taxonomy" id="1343740"/>
    <lineage>
        <taxon>Bacteria</taxon>
        <taxon>Bacillati</taxon>
        <taxon>Actinomycetota</taxon>
        <taxon>Actinomycetes</taxon>
        <taxon>Kitasatosporales</taxon>
        <taxon>Streptomycetaceae</taxon>
        <taxon>Streptomyces</taxon>
        <taxon>Streptomyces violaceusniger group</taxon>
    </lineage>
</organism>
<name>A0A3L8RCV8_STRRN</name>